<dbReference type="GO" id="GO:0016491">
    <property type="term" value="F:oxidoreductase activity"/>
    <property type="evidence" value="ECO:0007669"/>
    <property type="project" value="UniProtKB-KW"/>
</dbReference>
<comment type="caution">
    <text evidence="4">The sequence shown here is derived from an EMBL/GenBank/DDBJ whole genome shotgun (WGS) entry which is preliminary data.</text>
</comment>
<reference evidence="4" key="1">
    <citation type="submission" date="2020-08" db="EMBL/GenBank/DDBJ databases">
        <title>Genomic Encyclopedia of Type Strains, Phase III (KMG-III): the genomes of soil and plant-associated and newly described type strains.</title>
        <authorList>
            <person name="Whitman W."/>
        </authorList>
    </citation>
    <scope>NUCLEOTIDE SEQUENCE [LARGE SCALE GENOMIC DNA]</scope>
    <source>
        <strain evidence="4">CECT 8628</strain>
    </source>
</reference>
<evidence type="ECO:0000313" key="4">
    <source>
        <dbReference type="EMBL" id="MBB3056373.1"/>
    </source>
</evidence>
<dbReference type="SUPFAM" id="SSF55469">
    <property type="entry name" value="FMN-dependent nitroreductase-like"/>
    <property type="match status" value="1"/>
</dbReference>
<dbReference type="Proteomes" id="UP000539265">
    <property type="component" value="Unassembled WGS sequence"/>
</dbReference>
<gene>
    <name evidence="4" type="ORF">FHS11_002796</name>
</gene>
<dbReference type="Pfam" id="PF00881">
    <property type="entry name" value="Nitroreductase"/>
    <property type="match status" value="1"/>
</dbReference>
<dbReference type="EMBL" id="JACHWX010000007">
    <property type="protein sequence ID" value="MBB3056373.1"/>
    <property type="molecule type" value="Genomic_DNA"/>
</dbReference>
<evidence type="ECO:0000313" key="5">
    <source>
        <dbReference type="Proteomes" id="UP000539265"/>
    </source>
</evidence>
<organism evidence="4 5">
    <name type="scientific">Mucilaginibacter gotjawali</name>
    <dbReference type="NCBI Taxonomy" id="1550579"/>
    <lineage>
        <taxon>Bacteria</taxon>
        <taxon>Pseudomonadati</taxon>
        <taxon>Bacteroidota</taxon>
        <taxon>Sphingobacteriia</taxon>
        <taxon>Sphingobacteriales</taxon>
        <taxon>Sphingobacteriaceae</taxon>
        <taxon>Mucilaginibacter</taxon>
    </lineage>
</organism>
<dbReference type="AlphaFoldDB" id="A0A839SGE1"/>
<dbReference type="RefSeq" id="WP_183476024.1">
    <property type="nucleotide sequence ID" value="NZ_JACHWX010000007.1"/>
</dbReference>
<keyword evidence="5" id="KW-1185">Reference proteome</keyword>
<dbReference type="InterPro" id="IPR029479">
    <property type="entry name" value="Nitroreductase"/>
</dbReference>
<name>A0A839SGE1_9SPHI</name>
<proteinExistence type="inferred from homology"/>
<dbReference type="CDD" id="cd02136">
    <property type="entry name" value="PnbA_NfnB-like"/>
    <property type="match status" value="1"/>
</dbReference>
<dbReference type="Gene3D" id="3.40.109.10">
    <property type="entry name" value="NADH Oxidase"/>
    <property type="match status" value="1"/>
</dbReference>
<dbReference type="PANTHER" id="PTHR43673:SF10">
    <property type="entry name" value="NADH DEHYDROGENASE_NAD(P)H NITROREDUCTASE XCC3605-RELATED"/>
    <property type="match status" value="1"/>
</dbReference>
<evidence type="ECO:0000259" key="3">
    <source>
        <dbReference type="Pfam" id="PF00881"/>
    </source>
</evidence>
<protein>
    <submittedName>
        <fullName evidence="4">Nitroreductase</fullName>
    </submittedName>
</protein>
<sequence>MNEVINNIYKRRAVRKYKDTPVEKDLVCRIIAAGKMAPSAMNRQPWKFFVLTDKNKIRSYSKEIAHIALQGVKDLSLKEVVKISLSLFHFSTIADLVTKSDHVFYGAPVVIFITSPKDDEWGGLDVGMCAQNMMLAARSIGLETCPVGFAKFVMKTPDYHLLNIPDTDMVQLAIILGYGDEHPKEHEMVDGNVFYV</sequence>
<accession>A0A839SGE1</accession>
<feature type="domain" description="Nitroreductase" evidence="3">
    <location>
        <begin position="8"/>
        <end position="178"/>
    </location>
</feature>
<keyword evidence="2" id="KW-0560">Oxidoreductase</keyword>
<comment type="similarity">
    <text evidence="1">Belongs to the nitroreductase family.</text>
</comment>
<dbReference type="PANTHER" id="PTHR43673">
    <property type="entry name" value="NAD(P)H NITROREDUCTASE YDGI-RELATED"/>
    <property type="match status" value="1"/>
</dbReference>
<evidence type="ECO:0000256" key="2">
    <source>
        <dbReference type="ARBA" id="ARBA00023002"/>
    </source>
</evidence>
<dbReference type="InterPro" id="IPR000415">
    <property type="entry name" value="Nitroreductase-like"/>
</dbReference>
<evidence type="ECO:0000256" key="1">
    <source>
        <dbReference type="ARBA" id="ARBA00007118"/>
    </source>
</evidence>